<proteinExistence type="predicted"/>
<evidence type="ECO:0000313" key="1">
    <source>
        <dbReference type="EMBL" id="QPX73921.1"/>
    </source>
</evidence>
<dbReference type="Proteomes" id="UP000595743">
    <property type="component" value="Genome"/>
</dbReference>
<evidence type="ECO:0000313" key="2">
    <source>
        <dbReference type="Proteomes" id="UP000595743"/>
    </source>
</evidence>
<sequence length="121" mass="13621">MTLIKEARIKIKSGLPKNQNVSKNTKVKTMRILNNSKCTTLTIICDDLEALHKKLGDHSGLVADIHSELMEDLQNAGYGDWMVHDWNNGTFTVAIIANVEPEEVIEQFQKCVDAYDIGDYL</sequence>
<reference evidence="1 2" key="1">
    <citation type="submission" date="2020-09" db="EMBL/GenBank/DDBJ databases">
        <authorList>
            <person name="Kaiser E."/>
            <person name="Loertsher E."/>
            <person name="Boyd C."/>
            <person name="Allen K."/>
            <person name="Carter N."/>
            <person name="Sharma R."/>
            <person name="Flor S."/>
            <person name="Grose J."/>
        </authorList>
    </citation>
    <scope>NUCLEOTIDE SEQUENCE [LARGE SCALE GENOMIC DNA]</scope>
</reference>
<accession>A0A7T3N7P2</accession>
<dbReference type="EMBL" id="MW021752">
    <property type="protein sequence ID" value="QPX73921.1"/>
    <property type="molecule type" value="Genomic_DNA"/>
</dbReference>
<gene>
    <name evidence="1" type="ORF">EVAN_295</name>
</gene>
<organism evidence="1 2">
    <name type="scientific">Klebsiella phage vB_KpnM_BovinicusUrsus</name>
    <dbReference type="NCBI Taxonomy" id="2777352"/>
    <lineage>
        <taxon>Viruses</taxon>
        <taxon>Duplodnaviria</taxon>
        <taxon>Heunggongvirae</taxon>
        <taxon>Uroviricota</taxon>
        <taxon>Caudoviricetes</taxon>
        <taxon>Pantevenvirales</taxon>
        <taxon>Straboviridae</taxon>
        <taxon>Tevenvirinae</taxon>
        <taxon>Jiaodavirus</taxon>
        <taxon>Jiaodavirus jd18</taxon>
    </lineage>
</organism>
<protein>
    <submittedName>
        <fullName evidence="1">Uncharacterized protein</fullName>
    </submittedName>
</protein>
<name>A0A7T3N7P2_9CAUD</name>